<comment type="caution">
    <text evidence="4">The sequence shown here is derived from an EMBL/GenBank/DDBJ whole genome shotgun (WGS) entry which is preliminary data.</text>
</comment>
<keyword evidence="5" id="KW-1185">Reference proteome</keyword>
<evidence type="ECO:0000313" key="5">
    <source>
        <dbReference type="Proteomes" id="UP001152607"/>
    </source>
</evidence>
<dbReference type="AlphaFoldDB" id="A0A9W4UBB0"/>
<accession>A0A9W4UBB0</accession>
<gene>
    <name evidence="4" type="ORF">PDIGIT_LOCUS4875</name>
</gene>
<feature type="region of interest" description="Disordered" evidence="1">
    <location>
        <begin position="415"/>
        <end position="444"/>
    </location>
</feature>
<feature type="chain" id="PRO_5040882131" description="Mid2 domain-containing protein" evidence="3">
    <location>
        <begin position="21"/>
        <end position="621"/>
    </location>
</feature>
<keyword evidence="2" id="KW-0812">Transmembrane</keyword>
<keyword evidence="3" id="KW-0732">Signal</keyword>
<reference evidence="4" key="1">
    <citation type="submission" date="2023-01" db="EMBL/GenBank/DDBJ databases">
        <authorList>
            <person name="Van Ghelder C."/>
            <person name="Rancurel C."/>
        </authorList>
    </citation>
    <scope>NUCLEOTIDE SEQUENCE</scope>
    <source>
        <strain evidence="4">CNCM I-4278</strain>
    </source>
</reference>
<keyword evidence="2" id="KW-1133">Transmembrane helix</keyword>
<organism evidence="4 5">
    <name type="scientific">Periconia digitata</name>
    <dbReference type="NCBI Taxonomy" id="1303443"/>
    <lineage>
        <taxon>Eukaryota</taxon>
        <taxon>Fungi</taxon>
        <taxon>Dikarya</taxon>
        <taxon>Ascomycota</taxon>
        <taxon>Pezizomycotina</taxon>
        <taxon>Dothideomycetes</taxon>
        <taxon>Pleosporomycetidae</taxon>
        <taxon>Pleosporales</taxon>
        <taxon>Massarineae</taxon>
        <taxon>Periconiaceae</taxon>
        <taxon>Periconia</taxon>
    </lineage>
</organism>
<feature type="transmembrane region" description="Helical" evidence="2">
    <location>
        <begin position="550"/>
        <end position="572"/>
    </location>
</feature>
<evidence type="ECO:0000256" key="1">
    <source>
        <dbReference type="SAM" id="MobiDB-lite"/>
    </source>
</evidence>
<dbReference type="EMBL" id="CAOQHR010000003">
    <property type="protein sequence ID" value="CAI6331846.1"/>
    <property type="molecule type" value="Genomic_DNA"/>
</dbReference>
<evidence type="ECO:0000256" key="2">
    <source>
        <dbReference type="SAM" id="Phobius"/>
    </source>
</evidence>
<evidence type="ECO:0000313" key="4">
    <source>
        <dbReference type="EMBL" id="CAI6331846.1"/>
    </source>
</evidence>
<feature type="compositionally biased region" description="Low complexity" evidence="1">
    <location>
        <begin position="472"/>
        <end position="481"/>
    </location>
</feature>
<feature type="region of interest" description="Disordered" evidence="1">
    <location>
        <begin position="472"/>
        <end position="492"/>
    </location>
</feature>
<name>A0A9W4UBB0_9PLEO</name>
<evidence type="ECO:0000256" key="3">
    <source>
        <dbReference type="SAM" id="SignalP"/>
    </source>
</evidence>
<feature type="signal peptide" evidence="3">
    <location>
        <begin position="1"/>
        <end position="20"/>
    </location>
</feature>
<proteinExistence type="predicted"/>
<sequence length="621" mass="65476">MKTSFVKCLLASSSLVGVGALASSDITVRTYNAPGFSEADTHEAIRRDLEAARLVPREELKGNVTLDRSWDGAVLLKLGTSQSIDTKSNQNSSSATAEQTVDIICNTCYIKGRATAQLEIPDDFNATTALNNTVSAVKTKVDNFTETIEEYFDDYFKSLPGKFDDGIDLADFEFPQLNYSFALDVPSIPEVNLAFGFDGLELYLQTSTILGGALSYELNIFTSQTPLGIGIGKDSQLGVTFKVDLLLSSKGAIDIGSGLHIKLDDGVKLTLALFSDKVSDLILNGAQFEFLPVTVQSANVVLTAKLRIGIHAGIAVKVPSTPPVTVFNTTIGFPELKGGIEAAVYATLAEFNTNITATPSDKDCKLHAVQDYQLAIGGIVGASVALGDETWGPVAETSTPLFSTELASICAFEPKTTPADAAPSPTKANKRQQPDMTTTTTETEITHTGVQCATSAAASLAGDCPMSLQQTTQSTETRTLTASAPAGETPTFASSVRDTVTSTATFGKNAFTINKMSGSPTSYVPPPPSDTASIKNKLDQELGGVPLKTILGVSLGVGIPVLALLVAGGVFLHKKRQRKYNSVPFHDAHNARFAAGAHSGGYDDYRSGAKKGAGVSVSEVR</sequence>
<dbReference type="Proteomes" id="UP001152607">
    <property type="component" value="Unassembled WGS sequence"/>
</dbReference>
<dbReference type="OrthoDB" id="4733706at2759"/>
<keyword evidence="2" id="KW-0472">Membrane</keyword>
<evidence type="ECO:0008006" key="6">
    <source>
        <dbReference type="Google" id="ProtNLM"/>
    </source>
</evidence>
<protein>
    <recommendedName>
        <fullName evidence="6">Mid2 domain-containing protein</fullName>
    </recommendedName>
</protein>